<dbReference type="Pfam" id="PF13439">
    <property type="entry name" value="Glyco_transf_4"/>
    <property type="match status" value="1"/>
</dbReference>
<dbReference type="InterPro" id="IPR028098">
    <property type="entry name" value="Glyco_trans_4-like_N"/>
</dbReference>
<reference evidence="4" key="1">
    <citation type="journal article" date="2022" name="Int. J. Syst. Evol. Microbiol.">
        <title>Pseudomonas aegrilactucae sp. nov. and Pseudomonas morbosilactucae sp. nov., pathogens causing bacterial rot of lettuce in Japan.</title>
        <authorList>
            <person name="Sawada H."/>
            <person name="Fujikawa T."/>
            <person name="Satou M."/>
        </authorList>
    </citation>
    <scope>NUCLEOTIDE SEQUENCE</scope>
    <source>
        <strain evidence="4">0166_1</strain>
    </source>
</reference>
<dbReference type="EC" id="2.4.1.250" evidence="4"/>
<evidence type="ECO:0000313" key="5">
    <source>
        <dbReference type="Proteomes" id="UP001162834"/>
    </source>
</evidence>
<name>A0A9E6Y2R6_9ACTN</name>
<gene>
    <name evidence="4" type="primary">mshA_21</name>
    <name evidence="4" type="ORF">DSM104329_05231</name>
</gene>
<proteinExistence type="predicted"/>
<dbReference type="PANTHER" id="PTHR12526">
    <property type="entry name" value="GLYCOSYLTRANSFERASE"/>
    <property type="match status" value="1"/>
</dbReference>
<keyword evidence="2 4" id="KW-0808">Transferase</keyword>
<evidence type="ECO:0000256" key="2">
    <source>
        <dbReference type="ARBA" id="ARBA00022679"/>
    </source>
</evidence>
<sequence>MLLHKTVVHDSRVRREASTLVEAGYAVTVLELAPVPAAERTLDGFSRRSAMPPGWVRRALPFHAYRAVFLLSFLANVVRLRPDIIHAHDAAMLLPGLVGARLTGARLVYDSHELATSVPYREKAWAWFVGAIERLAVPRAALVITVSDGIADRLRDRYGLSGTPVVVRNVSALVEAEPGGSAPGLRERLGLGPRTPLVLHQGAAAPMRGCTTLVRAVAALDDAHLVFLGDDDVRGFNGELAQLASGLGAGDRVHFAASQPLERLLALTREADVGVTLLEDTCVNHQLALPNKLFEYVAAGIPVVASDLPEMGALVRERHIGWTADPSDPEAVAGALRVALAAGHLEPLRARLREAEAELRWPVERRRLLDAYARLAART</sequence>
<feature type="domain" description="Glycosyltransferase subfamily 4-like N-terminal" evidence="3">
    <location>
        <begin position="13"/>
        <end position="167"/>
    </location>
</feature>
<dbReference type="Proteomes" id="UP001162834">
    <property type="component" value="Chromosome"/>
</dbReference>
<keyword evidence="1 4" id="KW-0328">Glycosyltransferase</keyword>
<organism evidence="4 5">
    <name type="scientific">Capillimicrobium parvum</name>
    <dbReference type="NCBI Taxonomy" id="2884022"/>
    <lineage>
        <taxon>Bacteria</taxon>
        <taxon>Bacillati</taxon>
        <taxon>Actinomycetota</taxon>
        <taxon>Thermoleophilia</taxon>
        <taxon>Solirubrobacterales</taxon>
        <taxon>Capillimicrobiaceae</taxon>
        <taxon>Capillimicrobium</taxon>
    </lineage>
</organism>
<dbReference type="GO" id="GO:0102710">
    <property type="term" value="F:D-inositol-3-phosphate glycosyltransferase activity"/>
    <property type="evidence" value="ECO:0007669"/>
    <property type="project" value="UniProtKB-EC"/>
</dbReference>
<evidence type="ECO:0000259" key="3">
    <source>
        <dbReference type="Pfam" id="PF13439"/>
    </source>
</evidence>
<dbReference type="Gene3D" id="3.40.50.2000">
    <property type="entry name" value="Glycogen Phosphorylase B"/>
    <property type="match status" value="2"/>
</dbReference>
<evidence type="ECO:0000256" key="1">
    <source>
        <dbReference type="ARBA" id="ARBA00022676"/>
    </source>
</evidence>
<dbReference type="EMBL" id="CP087164">
    <property type="protein sequence ID" value="UGS38801.1"/>
    <property type="molecule type" value="Genomic_DNA"/>
</dbReference>
<keyword evidence="5" id="KW-1185">Reference proteome</keyword>
<dbReference type="Pfam" id="PF13692">
    <property type="entry name" value="Glyco_trans_1_4"/>
    <property type="match status" value="1"/>
</dbReference>
<protein>
    <submittedName>
        <fullName evidence="4">D-inositol-3-phosphate glycosyltransferase</fullName>
        <ecNumber evidence="4">2.4.1.250</ecNumber>
    </submittedName>
</protein>
<dbReference type="PANTHER" id="PTHR12526:SF635">
    <property type="entry name" value="GLYCOSYL TRANSFERASE GROUP 1"/>
    <property type="match status" value="1"/>
</dbReference>
<dbReference type="SUPFAM" id="SSF53756">
    <property type="entry name" value="UDP-Glycosyltransferase/glycogen phosphorylase"/>
    <property type="match status" value="1"/>
</dbReference>
<dbReference type="KEGG" id="sbae:DSM104329_05231"/>
<accession>A0A9E6Y2R6</accession>
<evidence type="ECO:0000313" key="4">
    <source>
        <dbReference type="EMBL" id="UGS38801.1"/>
    </source>
</evidence>
<dbReference type="AlphaFoldDB" id="A0A9E6Y2R6"/>